<evidence type="ECO:0000256" key="1">
    <source>
        <dbReference type="ARBA" id="ARBA00010579"/>
    </source>
</evidence>
<proteinExistence type="inferred from homology"/>
<evidence type="ECO:0000313" key="4">
    <source>
        <dbReference type="EMBL" id="KAJ9158073.1"/>
    </source>
</evidence>
<gene>
    <name evidence="4" type="ORF">NKR19_g3700</name>
</gene>
<dbReference type="Proteomes" id="UP001174691">
    <property type="component" value="Unassembled WGS sequence"/>
</dbReference>
<organism evidence="4 5">
    <name type="scientific">Coniochaeta hoffmannii</name>
    <dbReference type="NCBI Taxonomy" id="91930"/>
    <lineage>
        <taxon>Eukaryota</taxon>
        <taxon>Fungi</taxon>
        <taxon>Dikarya</taxon>
        <taxon>Ascomycota</taxon>
        <taxon>Pezizomycotina</taxon>
        <taxon>Sordariomycetes</taxon>
        <taxon>Sordariomycetidae</taxon>
        <taxon>Coniochaetales</taxon>
        <taxon>Coniochaetaceae</taxon>
        <taxon>Coniochaeta</taxon>
    </lineage>
</organism>
<dbReference type="EMBL" id="JANBVN010000042">
    <property type="protein sequence ID" value="KAJ9158073.1"/>
    <property type="molecule type" value="Genomic_DNA"/>
</dbReference>
<protein>
    <submittedName>
        <fullName evidence="4">SUN domain protein</fullName>
    </submittedName>
</protein>
<dbReference type="PANTHER" id="PTHR31654:SF0">
    <property type="entry name" value="SECRETED BETA-GLUCOSIDASE ADG3-RELATED"/>
    <property type="match status" value="1"/>
</dbReference>
<dbReference type="AlphaFoldDB" id="A0AA38RTZ5"/>
<keyword evidence="5" id="KW-1185">Reference proteome</keyword>
<dbReference type="InterPro" id="IPR053088">
    <property type="entry name" value="Beta-glucosidase/SUN-like"/>
</dbReference>
<sequence length="465" mass="47572">MKVTTLQAALGSAALLLSAHPAGATHSHHLAHNHYHAKKHTHTHQHQHQNRDLVEGGDAVQKRGTCSLPSHPDLVHVPGAMNNGFAMSPDEPCEHGKYCPIACVPGKVMNQWKPNTTYTYPESMDGGLECKDGEPLKPFPDQPYCVDGTNTVYGVNDCTKTLSFCQTVLPGNEAMLIRTVIQPGDKEVLAVPGPSYWASTAAHYYINPPGVGAEGCIWGDPSKPVGNWAPYVAGANTDNNGQTFVKIAWNPIYTDCELGKSKPSYGVSIECPGGGCNGMPCRIDPSTMDVNGVESPVSTTGVGGANFCVVTVPKGKSANIVVFQTDGSKASPSSSSKSSSAAPSPSSTSKSAPPTSSSTPSSSSAPVSSSLSSSSAWSAPSSSSSSSSSSSYPTVLPGIFHENTTSSAGVKGDSSPAPTTAPKSGSADAASEPTPTASKNEGAADQGGAAIAGLIVAIVAAAALY</sequence>
<comment type="similarity">
    <text evidence="1">Belongs to the SUN family.</text>
</comment>
<feature type="chain" id="PRO_5041300967" evidence="3">
    <location>
        <begin position="25"/>
        <end position="465"/>
    </location>
</feature>
<comment type="caution">
    <text evidence="4">The sequence shown here is derived from an EMBL/GenBank/DDBJ whole genome shotgun (WGS) entry which is preliminary data.</text>
</comment>
<evidence type="ECO:0000256" key="3">
    <source>
        <dbReference type="SAM" id="SignalP"/>
    </source>
</evidence>
<dbReference type="PANTHER" id="PTHR31654">
    <property type="entry name" value="SECRETED BETA-GLUCOSIDASE ADG3-RELATED"/>
    <property type="match status" value="1"/>
</dbReference>
<feature type="signal peptide" evidence="3">
    <location>
        <begin position="1"/>
        <end position="24"/>
    </location>
</feature>
<keyword evidence="3" id="KW-0732">Signal</keyword>
<dbReference type="InterPro" id="IPR005556">
    <property type="entry name" value="SUN"/>
</dbReference>
<name>A0AA38RTZ5_9PEZI</name>
<evidence type="ECO:0000256" key="2">
    <source>
        <dbReference type="SAM" id="MobiDB-lite"/>
    </source>
</evidence>
<accession>A0AA38RTZ5</accession>
<feature type="region of interest" description="Disordered" evidence="2">
    <location>
        <begin position="326"/>
        <end position="444"/>
    </location>
</feature>
<reference evidence="4" key="1">
    <citation type="submission" date="2022-07" db="EMBL/GenBank/DDBJ databases">
        <title>Fungi with potential for degradation of polypropylene.</title>
        <authorList>
            <person name="Gostincar C."/>
        </authorList>
    </citation>
    <scope>NUCLEOTIDE SEQUENCE</scope>
    <source>
        <strain evidence="4">EXF-13287</strain>
    </source>
</reference>
<dbReference type="Pfam" id="PF03856">
    <property type="entry name" value="SUN"/>
    <property type="match status" value="1"/>
</dbReference>
<evidence type="ECO:0000313" key="5">
    <source>
        <dbReference type="Proteomes" id="UP001174691"/>
    </source>
</evidence>
<feature type="compositionally biased region" description="Low complexity" evidence="2">
    <location>
        <begin position="328"/>
        <end position="391"/>
    </location>
</feature>